<keyword evidence="2" id="KW-1003">Cell membrane</keyword>
<keyword evidence="8" id="KW-1185">Reference proteome</keyword>
<dbReference type="AlphaFoldDB" id="A0A2M8IYV7"/>
<feature type="transmembrane region" description="Helical" evidence="6">
    <location>
        <begin position="212"/>
        <end position="236"/>
    </location>
</feature>
<evidence type="ECO:0008006" key="9">
    <source>
        <dbReference type="Google" id="ProtNLM"/>
    </source>
</evidence>
<feature type="transmembrane region" description="Helical" evidence="6">
    <location>
        <begin position="136"/>
        <end position="160"/>
    </location>
</feature>
<evidence type="ECO:0000256" key="6">
    <source>
        <dbReference type="SAM" id="Phobius"/>
    </source>
</evidence>
<evidence type="ECO:0000256" key="5">
    <source>
        <dbReference type="ARBA" id="ARBA00023136"/>
    </source>
</evidence>
<dbReference type="Pfam" id="PF03631">
    <property type="entry name" value="Virul_fac_BrkB"/>
    <property type="match status" value="1"/>
</dbReference>
<evidence type="ECO:0000256" key="2">
    <source>
        <dbReference type="ARBA" id="ARBA00022475"/>
    </source>
</evidence>
<dbReference type="NCBIfam" id="TIGR00765">
    <property type="entry name" value="yihY_not_rbn"/>
    <property type="match status" value="1"/>
</dbReference>
<dbReference type="RefSeq" id="WP_100163412.1">
    <property type="nucleotide sequence ID" value="NZ_PGTB01000074.1"/>
</dbReference>
<dbReference type="InterPro" id="IPR017039">
    <property type="entry name" value="Virul_fac_BrkB"/>
</dbReference>
<keyword evidence="3 6" id="KW-0812">Transmembrane</keyword>
<feature type="transmembrane region" description="Helical" evidence="6">
    <location>
        <begin position="242"/>
        <end position="266"/>
    </location>
</feature>
<feature type="transmembrane region" description="Helical" evidence="6">
    <location>
        <begin position="180"/>
        <end position="200"/>
    </location>
</feature>
<comment type="subcellular location">
    <subcellularLocation>
        <location evidence="1">Cell membrane</location>
        <topology evidence="1">Multi-pass membrane protein</topology>
    </subcellularLocation>
</comment>
<dbReference type="Proteomes" id="UP000231553">
    <property type="component" value="Unassembled WGS sequence"/>
</dbReference>
<dbReference type="PANTHER" id="PTHR30213">
    <property type="entry name" value="INNER MEMBRANE PROTEIN YHJD"/>
    <property type="match status" value="1"/>
</dbReference>
<gene>
    <name evidence="7" type="ORF">CVM52_15605</name>
</gene>
<accession>A0A2M8IYV7</accession>
<evidence type="ECO:0000313" key="8">
    <source>
        <dbReference type="Proteomes" id="UP000231553"/>
    </source>
</evidence>
<feature type="transmembrane region" description="Helical" evidence="6">
    <location>
        <begin position="32"/>
        <end position="53"/>
    </location>
</feature>
<dbReference type="PANTHER" id="PTHR30213:SF0">
    <property type="entry name" value="UPF0761 MEMBRANE PROTEIN YIHY"/>
    <property type="match status" value="1"/>
</dbReference>
<evidence type="ECO:0000313" key="7">
    <source>
        <dbReference type="EMBL" id="PJE35726.1"/>
    </source>
</evidence>
<name>A0A2M8IYV7_9RHOB</name>
<reference evidence="7 8" key="1">
    <citation type="journal article" date="2018" name="Int. J. Syst. Evol. Microbiol.">
        <title>Pseudooceanicola lipolyticus sp. nov., a marine alphaproteobacterium, reclassification of Oceanicola flagellatus as Pseudooceanicola flagellatus comb. nov. and emended description of the genus Pseudooceanicola.</title>
        <authorList>
            <person name="Huang M.-M."/>
            <person name="Guo L.-L."/>
            <person name="Wu Y.-H."/>
            <person name="Lai Q.-L."/>
            <person name="Shao Z.-Z."/>
            <person name="Wang C.-S."/>
            <person name="Wu M."/>
            <person name="Xu X.-W."/>
        </authorList>
    </citation>
    <scope>NUCLEOTIDE SEQUENCE [LARGE SCALE GENOMIC DNA]</scope>
    <source>
        <strain evidence="7 8">157</strain>
    </source>
</reference>
<sequence length="281" mass="30357">MFSFPGLLLRALLAAARRFVDSNGFVLCSHVAMSLMLALFPFILFVVAMAGALSRDVDADALIELIFGGWPEDIAKPISREIRSVLEASGLQLMTFGGVLALWFASNGVDAVRIALSQAYRDSDPRPFWKTRALSLLFVLLGGSAILLGVTVSFALPAYFQFFAQAIPDPLAAWLENTALHWLVTLAALFFAVGACHVWLPGVRHGIAEIWPGVLLTVALWIAAARGFALYIAYFADYSATYAGLAGAMAALIFLYLLAAILILGAEFNGALNRLRQRQTG</sequence>
<protein>
    <recommendedName>
        <fullName evidence="9">YihY/virulence factor BrkB family protein</fullName>
    </recommendedName>
</protein>
<dbReference type="OrthoDB" id="7163777at2"/>
<proteinExistence type="predicted"/>
<keyword evidence="5 6" id="KW-0472">Membrane</keyword>
<comment type="caution">
    <text evidence="7">The sequence shown here is derived from an EMBL/GenBank/DDBJ whole genome shotgun (WGS) entry which is preliminary data.</text>
</comment>
<dbReference type="GO" id="GO:0005886">
    <property type="term" value="C:plasma membrane"/>
    <property type="evidence" value="ECO:0007669"/>
    <property type="project" value="UniProtKB-SubCell"/>
</dbReference>
<organism evidence="7 8">
    <name type="scientific">Pseudooceanicola lipolyticus</name>
    <dbReference type="NCBI Taxonomy" id="2029104"/>
    <lineage>
        <taxon>Bacteria</taxon>
        <taxon>Pseudomonadati</taxon>
        <taxon>Pseudomonadota</taxon>
        <taxon>Alphaproteobacteria</taxon>
        <taxon>Rhodobacterales</taxon>
        <taxon>Paracoccaceae</taxon>
        <taxon>Pseudooceanicola</taxon>
    </lineage>
</organism>
<keyword evidence="4 6" id="KW-1133">Transmembrane helix</keyword>
<dbReference type="EMBL" id="PGTB01000074">
    <property type="protein sequence ID" value="PJE35726.1"/>
    <property type="molecule type" value="Genomic_DNA"/>
</dbReference>
<evidence type="ECO:0000256" key="4">
    <source>
        <dbReference type="ARBA" id="ARBA00022989"/>
    </source>
</evidence>
<evidence type="ECO:0000256" key="1">
    <source>
        <dbReference type="ARBA" id="ARBA00004651"/>
    </source>
</evidence>
<evidence type="ECO:0000256" key="3">
    <source>
        <dbReference type="ARBA" id="ARBA00022692"/>
    </source>
</evidence>
<dbReference type="PIRSF" id="PIRSF035875">
    <property type="entry name" value="RNase_BN"/>
    <property type="match status" value="1"/>
</dbReference>